<protein>
    <submittedName>
        <fullName evidence="2">Uncharacterized protein</fullName>
    </submittedName>
</protein>
<gene>
    <name evidence="2" type="ORF">C8N45_101142</name>
</gene>
<dbReference type="AlphaFoldDB" id="A0A2T6KPU8"/>
<evidence type="ECO:0000313" key="3">
    <source>
        <dbReference type="Proteomes" id="UP000244523"/>
    </source>
</evidence>
<organism evidence="2 3">
    <name type="scientific">Yoonia sediminilitoris</name>
    <dbReference type="NCBI Taxonomy" id="1286148"/>
    <lineage>
        <taxon>Bacteria</taxon>
        <taxon>Pseudomonadati</taxon>
        <taxon>Pseudomonadota</taxon>
        <taxon>Alphaproteobacteria</taxon>
        <taxon>Rhodobacterales</taxon>
        <taxon>Paracoccaceae</taxon>
        <taxon>Yoonia</taxon>
    </lineage>
</organism>
<dbReference type="RefSeq" id="WP_108384304.1">
    <property type="nucleotide sequence ID" value="NZ_QBUD01000001.1"/>
</dbReference>
<feature type="chain" id="PRO_5015489126" evidence="1">
    <location>
        <begin position="20"/>
        <end position="161"/>
    </location>
</feature>
<dbReference type="PROSITE" id="PS51257">
    <property type="entry name" value="PROKAR_LIPOPROTEIN"/>
    <property type="match status" value="1"/>
</dbReference>
<feature type="signal peptide" evidence="1">
    <location>
        <begin position="1"/>
        <end position="19"/>
    </location>
</feature>
<keyword evidence="3" id="KW-1185">Reference proteome</keyword>
<dbReference type="EMBL" id="QBUD01000001">
    <property type="protein sequence ID" value="PUB18558.1"/>
    <property type="molecule type" value="Genomic_DNA"/>
</dbReference>
<keyword evidence="1" id="KW-0732">Signal</keyword>
<sequence length="161" mass="17051">MKFMMTILGLIVFAGQAAALSCMRPDPIATFNQVAAAPEPYFVLYGRLHFDESALPQGLKDPQSPDPAAIAAEFVGMTLTSAGFVRPYESPVELLPVCAGPWCGSARTDVDAIYFVRADKVPVMAIAEPCGGMIFANPSPEVLDALTVCMQGGACLPQPLQ</sequence>
<reference evidence="2 3" key="1">
    <citation type="submission" date="2018-04" db="EMBL/GenBank/DDBJ databases">
        <title>Genomic Encyclopedia of Archaeal and Bacterial Type Strains, Phase II (KMG-II): from individual species to whole genera.</title>
        <authorList>
            <person name="Goeker M."/>
        </authorList>
    </citation>
    <scope>NUCLEOTIDE SEQUENCE [LARGE SCALE GENOMIC DNA]</scope>
    <source>
        <strain evidence="2 3">DSM 29955</strain>
    </source>
</reference>
<proteinExistence type="predicted"/>
<dbReference type="Proteomes" id="UP000244523">
    <property type="component" value="Unassembled WGS sequence"/>
</dbReference>
<evidence type="ECO:0000313" key="2">
    <source>
        <dbReference type="EMBL" id="PUB18558.1"/>
    </source>
</evidence>
<dbReference type="OrthoDB" id="8451541at2"/>
<accession>A0A2T6KPU8</accession>
<name>A0A2T6KPU8_9RHOB</name>
<evidence type="ECO:0000256" key="1">
    <source>
        <dbReference type="SAM" id="SignalP"/>
    </source>
</evidence>
<comment type="caution">
    <text evidence="2">The sequence shown here is derived from an EMBL/GenBank/DDBJ whole genome shotgun (WGS) entry which is preliminary data.</text>
</comment>